<dbReference type="GO" id="GO:0000976">
    <property type="term" value="F:transcription cis-regulatory region binding"/>
    <property type="evidence" value="ECO:0007669"/>
    <property type="project" value="TreeGrafter"/>
</dbReference>
<dbReference type="AlphaFoldDB" id="A0A7W7VGU8"/>
<evidence type="ECO:0000313" key="6">
    <source>
        <dbReference type="EMBL" id="MBB4909718.1"/>
    </source>
</evidence>
<gene>
    <name evidence="6" type="ORF">FHR82_005976</name>
</gene>
<comment type="caution">
    <text evidence="6">The sequence shown here is derived from an EMBL/GenBank/DDBJ whole genome shotgun (WGS) entry which is preliminary data.</text>
</comment>
<reference evidence="6 7" key="1">
    <citation type="submission" date="2020-08" db="EMBL/GenBank/DDBJ databases">
        <title>Genomic Encyclopedia of Type Strains, Phase III (KMG-III): the genomes of soil and plant-associated and newly described type strains.</title>
        <authorList>
            <person name="Whitman W."/>
        </authorList>
    </citation>
    <scope>NUCLEOTIDE SEQUENCE [LARGE SCALE GENOMIC DNA]</scope>
    <source>
        <strain evidence="6 7">CECT 8960</strain>
    </source>
</reference>
<dbReference type="PROSITE" id="PS50977">
    <property type="entry name" value="HTH_TETR_2"/>
    <property type="match status" value="1"/>
</dbReference>
<dbReference type="PANTHER" id="PTHR30055">
    <property type="entry name" value="HTH-TYPE TRANSCRIPTIONAL REGULATOR RUTR"/>
    <property type="match status" value="1"/>
</dbReference>
<keyword evidence="1" id="KW-0805">Transcription regulation</keyword>
<keyword evidence="3" id="KW-0804">Transcription</keyword>
<evidence type="ECO:0000256" key="4">
    <source>
        <dbReference type="PROSITE-ProRule" id="PRU00335"/>
    </source>
</evidence>
<protein>
    <submittedName>
        <fullName evidence="6">AcrR family transcriptional regulator</fullName>
    </submittedName>
</protein>
<proteinExistence type="predicted"/>
<dbReference type="PRINTS" id="PR00455">
    <property type="entry name" value="HTHTETR"/>
</dbReference>
<organism evidence="6 7">
    <name type="scientific">Actinophytocola algeriensis</name>
    <dbReference type="NCBI Taxonomy" id="1768010"/>
    <lineage>
        <taxon>Bacteria</taxon>
        <taxon>Bacillati</taxon>
        <taxon>Actinomycetota</taxon>
        <taxon>Actinomycetes</taxon>
        <taxon>Pseudonocardiales</taxon>
        <taxon>Pseudonocardiaceae</taxon>
    </lineage>
</organism>
<dbReference type="InterPro" id="IPR001647">
    <property type="entry name" value="HTH_TetR"/>
</dbReference>
<evidence type="ECO:0000259" key="5">
    <source>
        <dbReference type="PROSITE" id="PS50977"/>
    </source>
</evidence>
<evidence type="ECO:0000256" key="1">
    <source>
        <dbReference type="ARBA" id="ARBA00023015"/>
    </source>
</evidence>
<dbReference type="Proteomes" id="UP000520767">
    <property type="component" value="Unassembled WGS sequence"/>
</dbReference>
<dbReference type="Gene3D" id="1.10.357.10">
    <property type="entry name" value="Tetracycline Repressor, domain 2"/>
    <property type="match status" value="1"/>
</dbReference>
<name>A0A7W7VGU8_9PSEU</name>
<dbReference type="PANTHER" id="PTHR30055:SF238">
    <property type="entry name" value="MYCOFACTOCIN BIOSYNTHESIS TRANSCRIPTIONAL REGULATOR MFTR-RELATED"/>
    <property type="match status" value="1"/>
</dbReference>
<evidence type="ECO:0000313" key="7">
    <source>
        <dbReference type="Proteomes" id="UP000520767"/>
    </source>
</evidence>
<dbReference type="GO" id="GO:0003700">
    <property type="term" value="F:DNA-binding transcription factor activity"/>
    <property type="evidence" value="ECO:0007669"/>
    <property type="project" value="TreeGrafter"/>
</dbReference>
<dbReference type="EMBL" id="JACHJQ010000006">
    <property type="protein sequence ID" value="MBB4909718.1"/>
    <property type="molecule type" value="Genomic_DNA"/>
</dbReference>
<keyword evidence="7" id="KW-1185">Reference proteome</keyword>
<evidence type="ECO:0000256" key="3">
    <source>
        <dbReference type="ARBA" id="ARBA00023163"/>
    </source>
</evidence>
<accession>A0A7W7VGU8</accession>
<dbReference type="SUPFAM" id="SSF46689">
    <property type="entry name" value="Homeodomain-like"/>
    <property type="match status" value="1"/>
</dbReference>
<keyword evidence="2 4" id="KW-0238">DNA-binding</keyword>
<feature type="DNA-binding region" description="H-T-H motif" evidence="4">
    <location>
        <begin position="29"/>
        <end position="48"/>
    </location>
</feature>
<sequence length="190" mass="20842">MARWEPNAQERLTQAALELFVGQGYDRTTVAEITDRAGLTKRTFFRHYADKREVLFLGQDQLTRLFTDAIKAAPTGATPLDAVTAALESAAAVFGQDRREFVRQRQSVIDANDDLRERELLKLARLTAAMATALRERGVADPTAGLAAEVGSLAFVRAFERWVSPSCEEKFATLAREALAELKAAAATLA</sequence>
<dbReference type="Pfam" id="PF00440">
    <property type="entry name" value="TetR_N"/>
    <property type="match status" value="1"/>
</dbReference>
<dbReference type="RefSeq" id="WP_184813786.1">
    <property type="nucleotide sequence ID" value="NZ_JACHJQ010000006.1"/>
</dbReference>
<evidence type="ECO:0000256" key="2">
    <source>
        <dbReference type="ARBA" id="ARBA00023125"/>
    </source>
</evidence>
<dbReference type="InterPro" id="IPR050109">
    <property type="entry name" value="HTH-type_TetR-like_transc_reg"/>
</dbReference>
<dbReference type="InterPro" id="IPR009057">
    <property type="entry name" value="Homeodomain-like_sf"/>
</dbReference>
<feature type="domain" description="HTH tetR-type" evidence="5">
    <location>
        <begin position="6"/>
        <end position="66"/>
    </location>
</feature>